<organism evidence="1">
    <name type="scientific">marine sediment metagenome</name>
    <dbReference type="NCBI Taxonomy" id="412755"/>
    <lineage>
        <taxon>unclassified sequences</taxon>
        <taxon>metagenomes</taxon>
        <taxon>ecological metagenomes</taxon>
    </lineage>
</organism>
<gene>
    <name evidence="1" type="ORF">S06H3_37639</name>
</gene>
<accession>X1N4D9</accession>
<feature type="non-terminal residue" evidence="1">
    <location>
        <position position="40"/>
    </location>
</feature>
<evidence type="ECO:0000313" key="1">
    <source>
        <dbReference type="EMBL" id="GAI25116.1"/>
    </source>
</evidence>
<dbReference type="InterPro" id="IPR036526">
    <property type="entry name" value="C-N_Hydrolase_sf"/>
</dbReference>
<comment type="caution">
    <text evidence="1">The sequence shown here is derived from an EMBL/GenBank/DDBJ whole genome shotgun (WGS) entry which is preliminary data.</text>
</comment>
<name>X1N4D9_9ZZZZ</name>
<protein>
    <submittedName>
        <fullName evidence="1">Uncharacterized protein</fullName>
    </submittedName>
</protein>
<dbReference type="AlphaFoldDB" id="X1N4D9"/>
<dbReference type="Gene3D" id="3.60.110.10">
    <property type="entry name" value="Carbon-nitrogen hydrolase"/>
    <property type="match status" value="1"/>
</dbReference>
<dbReference type="EMBL" id="BARV01022887">
    <property type="protein sequence ID" value="GAI25116.1"/>
    <property type="molecule type" value="Genomic_DNA"/>
</dbReference>
<sequence length="40" mass="4410">MSDKIKIAAAQIEPRLMKIDENLNKILAAANEAAKGEFRP</sequence>
<proteinExistence type="predicted"/>
<reference evidence="1" key="1">
    <citation type="journal article" date="2014" name="Front. Microbiol.">
        <title>High frequency of phylogenetically diverse reductive dehalogenase-homologous genes in deep subseafloor sedimentary metagenomes.</title>
        <authorList>
            <person name="Kawai M."/>
            <person name="Futagami T."/>
            <person name="Toyoda A."/>
            <person name="Takaki Y."/>
            <person name="Nishi S."/>
            <person name="Hori S."/>
            <person name="Arai W."/>
            <person name="Tsubouchi T."/>
            <person name="Morono Y."/>
            <person name="Uchiyama I."/>
            <person name="Ito T."/>
            <person name="Fujiyama A."/>
            <person name="Inagaki F."/>
            <person name="Takami H."/>
        </authorList>
    </citation>
    <scope>NUCLEOTIDE SEQUENCE</scope>
    <source>
        <strain evidence="1">Expedition CK06-06</strain>
    </source>
</reference>
<dbReference type="SUPFAM" id="SSF56317">
    <property type="entry name" value="Carbon-nitrogen hydrolase"/>
    <property type="match status" value="1"/>
</dbReference>